<feature type="region of interest" description="Disordered" evidence="1">
    <location>
        <begin position="70"/>
        <end position="141"/>
    </location>
</feature>
<name>A0A0L0FD59_9EUKA</name>
<keyword evidence="3" id="KW-1185">Reference proteome</keyword>
<evidence type="ECO:0000256" key="1">
    <source>
        <dbReference type="SAM" id="MobiDB-lite"/>
    </source>
</evidence>
<feature type="compositionally biased region" description="Acidic residues" evidence="1">
    <location>
        <begin position="123"/>
        <end position="135"/>
    </location>
</feature>
<reference evidence="2 3" key="1">
    <citation type="submission" date="2011-02" db="EMBL/GenBank/DDBJ databases">
        <title>The Genome Sequence of Sphaeroforma arctica JP610.</title>
        <authorList>
            <consortium name="The Broad Institute Genome Sequencing Platform"/>
            <person name="Russ C."/>
            <person name="Cuomo C."/>
            <person name="Young S.K."/>
            <person name="Zeng Q."/>
            <person name="Gargeya S."/>
            <person name="Alvarado L."/>
            <person name="Berlin A."/>
            <person name="Chapman S.B."/>
            <person name="Chen Z."/>
            <person name="Freedman E."/>
            <person name="Gellesch M."/>
            <person name="Goldberg J."/>
            <person name="Griggs A."/>
            <person name="Gujja S."/>
            <person name="Heilman E."/>
            <person name="Heiman D."/>
            <person name="Howarth C."/>
            <person name="Mehta T."/>
            <person name="Neiman D."/>
            <person name="Pearson M."/>
            <person name="Roberts A."/>
            <person name="Saif S."/>
            <person name="Shea T."/>
            <person name="Shenoy N."/>
            <person name="Sisk P."/>
            <person name="Stolte C."/>
            <person name="Sykes S."/>
            <person name="White J."/>
            <person name="Yandava C."/>
            <person name="Burger G."/>
            <person name="Gray M.W."/>
            <person name="Holland P.W.H."/>
            <person name="King N."/>
            <person name="Lang F.B.F."/>
            <person name="Roger A.J."/>
            <person name="Ruiz-Trillo I."/>
            <person name="Haas B."/>
            <person name="Nusbaum C."/>
            <person name="Birren B."/>
        </authorList>
    </citation>
    <scope>NUCLEOTIDE SEQUENCE [LARGE SCALE GENOMIC DNA]</scope>
    <source>
        <strain evidence="2 3">JP610</strain>
    </source>
</reference>
<dbReference type="Proteomes" id="UP000054560">
    <property type="component" value="Unassembled WGS sequence"/>
</dbReference>
<evidence type="ECO:0000313" key="2">
    <source>
        <dbReference type="EMBL" id="KNC74008.1"/>
    </source>
</evidence>
<dbReference type="GeneID" id="25913938"/>
<dbReference type="RefSeq" id="XP_014147910.1">
    <property type="nucleotide sequence ID" value="XM_014292435.1"/>
</dbReference>
<gene>
    <name evidence="2" type="ORF">SARC_13434</name>
</gene>
<sequence>MHVSSTAYIASPESFWGKKERDRHVFNSLGRKEGPRFLSRVSSSNPPGLFDSWTSSLSTLANTVVAVGTGGALEAEPSDSSGPNPRAGENGPNFGTAGGGGGDSLRRASVGEYESDSEHTSEYTDEDSVLMDEDYQVCGSV</sequence>
<proteinExistence type="predicted"/>
<evidence type="ECO:0000313" key="3">
    <source>
        <dbReference type="Proteomes" id="UP000054560"/>
    </source>
</evidence>
<accession>A0A0L0FD59</accession>
<protein>
    <submittedName>
        <fullName evidence="2">Uncharacterized protein</fullName>
    </submittedName>
</protein>
<dbReference type="EMBL" id="KQ244879">
    <property type="protein sequence ID" value="KNC74008.1"/>
    <property type="molecule type" value="Genomic_DNA"/>
</dbReference>
<dbReference type="AlphaFoldDB" id="A0A0L0FD59"/>
<organism evidence="2 3">
    <name type="scientific">Sphaeroforma arctica JP610</name>
    <dbReference type="NCBI Taxonomy" id="667725"/>
    <lineage>
        <taxon>Eukaryota</taxon>
        <taxon>Ichthyosporea</taxon>
        <taxon>Ichthyophonida</taxon>
        <taxon>Sphaeroforma</taxon>
    </lineage>
</organism>